<dbReference type="EC" id="2.7.2.4" evidence="9"/>
<evidence type="ECO:0000313" key="14">
    <source>
        <dbReference type="Proteomes" id="UP000006008"/>
    </source>
</evidence>
<evidence type="ECO:0000313" key="13">
    <source>
        <dbReference type="EMBL" id="EHB92786.1"/>
    </source>
</evidence>
<feature type="domain" description="Aspartokinase ACT" evidence="12">
    <location>
        <begin position="377"/>
        <end position="433"/>
    </location>
</feature>
<dbReference type="GO" id="GO:0009090">
    <property type="term" value="P:homoserine biosynthetic process"/>
    <property type="evidence" value="ECO:0007669"/>
    <property type="project" value="TreeGrafter"/>
</dbReference>
<comment type="caution">
    <text evidence="13">The sequence shown here is derived from an EMBL/GenBank/DDBJ whole genome shotgun (WGS) entry which is preliminary data.</text>
</comment>
<dbReference type="Gene3D" id="3.40.1160.10">
    <property type="entry name" value="Acetylglutamate kinase-like"/>
    <property type="match status" value="1"/>
</dbReference>
<dbReference type="AlphaFoldDB" id="G5H7E7"/>
<dbReference type="InterPro" id="IPR001048">
    <property type="entry name" value="Asp/Glu/Uridylate_kinase"/>
</dbReference>
<name>G5H7E7_9BACT</name>
<dbReference type="InterPro" id="IPR036393">
    <property type="entry name" value="AceGlu_kinase-like_sf"/>
</dbReference>
<evidence type="ECO:0000256" key="3">
    <source>
        <dbReference type="ARBA" id="ARBA00022679"/>
    </source>
</evidence>
<dbReference type="Gene3D" id="1.20.120.1320">
    <property type="entry name" value="Aspartokinase, catalytic domain"/>
    <property type="match status" value="1"/>
</dbReference>
<evidence type="ECO:0000256" key="8">
    <source>
        <dbReference type="PIRSR" id="PIRSR000726-1"/>
    </source>
</evidence>
<feature type="binding site" evidence="8">
    <location>
        <begin position="218"/>
        <end position="219"/>
    </location>
    <ligand>
        <name>ATP</name>
        <dbReference type="ChEBI" id="CHEBI:30616"/>
    </ligand>
</feature>
<comment type="catalytic activity">
    <reaction evidence="7 9">
        <text>L-aspartate + ATP = 4-phospho-L-aspartate + ADP</text>
        <dbReference type="Rhea" id="RHEA:23776"/>
        <dbReference type="ChEBI" id="CHEBI:29991"/>
        <dbReference type="ChEBI" id="CHEBI:30616"/>
        <dbReference type="ChEBI" id="CHEBI:57535"/>
        <dbReference type="ChEBI" id="CHEBI:456216"/>
        <dbReference type="EC" id="2.7.2.4"/>
    </reaction>
</comment>
<feature type="binding site" evidence="8">
    <location>
        <begin position="5"/>
        <end position="8"/>
    </location>
    <ligand>
        <name>ATP</name>
        <dbReference type="ChEBI" id="CHEBI:30616"/>
    </ligand>
</feature>
<dbReference type="PANTHER" id="PTHR21499:SF59">
    <property type="entry name" value="ASPARTOKINASE"/>
    <property type="match status" value="1"/>
</dbReference>
<keyword evidence="10" id="KW-0028">Amino-acid biosynthesis</keyword>
<dbReference type="RefSeq" id="WP_009133796.1">
    <property type="nucleotide sequence ID" value="NZ_CP102250.1"/>
</dbReference>
<dbReference type="NCBIfam" id="TIGR00657">
    <property type="entry name" value="asp_kinases"/>
    <property type="match status" value="1"/>
</dbReference>
<dbReference type="UniPathway" id="UPA00051">
    <property type="reaction ID" value="UER00462"/>
</dbReference>
<comment type="similarity">
    <text evidence="2 9">Belongs to the aspartokinase family.</text>
</comment>
<dbReference type="GO" id="GO:0009088">
    <property type="term" value="P:threonine biosynthetic process"/>
    <property type="evidence" value="ECO:0007669"/>
    <property type="project" value="UniProtKB-UniPathway"/>
</dbReference>
<dbReference type="OrthoDB" id="9799110at2"/>
<feature type="binding site" evidence="8">
    <location>
        <position position="229"/>
    </location>
    <ligand>
        <name>ATP</name>
        <dbReference type="ChEBI" id="CHEBI:30616"/>
    </ligand>
</feature>
<feature type="binding site" evidence="8">
    <location>
        <position position="41"/>
    </location>
    <ligand>
        <name>substrate</name>
    </ligand>
</feature>
<dbReference type="GO" id="GO:0009089">
    <property type="term" value="P:lysine biosynthetic process via diaminopimelate"/>
    <property type="evidence" value="ECO:0007669"/>
    <property type="project" value="UniProtKB-UniPathway"/>
</dbReference>
<evidence type="ECO:0000256" key="1">
    <source>
        <dbReference type="ARBA" id="ARBA00004766"/>
    </source>
</evidence>
<evidence type="ECO:0000256" key="2">
    <source>
        <dbReference type="ARBA" id="ARBA00010122"/>
    </source>
</evidence>
<proteinExistence type="inferred from homology"/>
<evidence type="ECO:0000259" key="11">
    <source>
        <dbReference type="Pfam" id="PF00696"/>
    </source>
</evidence>
<dbReference type="GO" id="GO:0005829">
    <property type="term" value="C:cytosol"/>
    <property type="evidence" value="ECO:0007669"/>
    <property type="project" value="TreeGrafter"/>
</dbReference>
<keyword evidence="5 9" id="KW-0418">Kinase</keyword>
<dbReference type="UniPathway" id="UPA00050">
    <property type="reaction ID" value="UER00461"/>
</dbReference>
<accession>G5H7E7</accession>
<dbReference type="eggNOG" id="COG0527">
    <property type="taxonomic scope" value="Bacteria"/>
</dbReference>
<evidence type="ECO:0000256" key="10">
    <source>
        <dbReference type="RuleBase" id="RU004249"/>
    </source>
</evidence>
<protein>
    <recommendedName>
        <fullName evidence="9">Aspartokinase</fullName>
        <ecNumber evidence="9">2.7.2.4</ecNumber>
    </recommendedName>
</protein>
<dbReference type="Pfam" id="PF00696">
    <property type="entry name" value="AA_kinase"/>
    <property type="match status" value="1"/>
</dbReference>
<dbReference type="PROSITE" id="PS00324">
    <property type="entry name" value="ASPARTOKINASE"/>
    <property type="match status" value="1"/>
</dbReference>
<dbReference type="EMBL" id="ADLD01000009">
    <property type="protein sequence ID" value="EHB92786.1"/>
    <property type="molecule type" value="Genomic_DNA"/>
</dbReference>
<dbReference type="HOGENOM" id="CLU_009116_6_0_10"/>
<dbReference type="InterPro" id="IPR045865">
    <property type="entry name" value="ACT-like_dom_sf"/>
</dbReference>
<evidence type="ECO:0000256" key="9">
    <source>
        <dbReference type="RuleBase" id="RU003448"/>
    </source>
</evidence>
<evidence type="ECO:0000259" key="12">
    <source>
        <dbReference type="Pfam" id="PF22468"/>
    </source>
</evidence>
<dbReference type="InterPro" id="IPR042199">
    <property type="entry name" value="AsparK_Bifunc_asparK/hSer_DH"/>
</dbReference>
<dbReference type="Proteomes" id="UP000006008">
    <property type="component" value="Unassembled WGS sequence"/>
</dbReference>
<keyword evidence="6 8" id="KW-0067">ATP-binding</keyword>
<comment type="pathway">
    <text evidence="1 10">Amino-acid biosynthesis; L-lysine biosynthesis via DAP pathway; (S)-tetrahydrodipicolinate from L-aspartate: step 1/4.</text>
</comment>
<dbReference type="STRING" id="742725.HMPREF9450_00990"/>
<dbReference type="PATRIC" id="fig|742725.3.peg.1047"/>
<dbReference type="GO" id="GO:0004072">
    <property type="term" value="F:aspartate kinase activity"/>
    <property type="evidence" value="ECO:0007669"/>
    <property type="project" value="UniProtKB-EC"/>
</dbReference>
<comment type="pathway">
    <text evidence="10">Amino-acid biosynthesis; L-methionine biosynthesis via de novo pathway; L-homoserine from L-aspartate: step 1/3.</text>
</comment>
<evidence type="ECO:0000256" key="5">
    <source>
        <dbReference type="ARBA" id="ARBA00022777"/>
    </source>
</evidence>
<dbReference type="CDD" id="cd04243">
    <property type="entry name" value="AAK_AK-HSDH-like"/>
    <property type="match status" value="1"/>
</dbReference>
<evidence type="ECO:0000256" key="4">
    <source>
        <dbReference type="ARBA" id="ARBA00022741"/>
    </source>
</evidence>
<keyword evidence="14" id="KW-1185">Reference proteome</keyword>
<feature type="binding site" evidence="8">
    <location>
        <position position="119"/>
    </location>
    <ligand>
        <name>substrate</name>
    </ligand>
</feature>
<sequence length="437" mass="48381">MRVMKFGGTSVGSAVQIRKVAGLIGNKSPKIVVLSAMSGTTNTLVEIAGTLKDGDRFRFGELVGQLEFKYVETVNDLFGTESCRRLAVDGMTDCFRTLWKMPQAGYTPENEKVILAQGELLSTLLMHLCLKEMNIESVVLPALEFMRLGGNGEPDGRFIRRNLCKYLRQHRKCSLFITQGYICRNAAGEIDNLQRGGSDYTASLIGAAVRAEEIQIWTDIDGLHNNDPRIVSNTVPVRLLSFDEASRLAYFGAKILHPLCIQPAEKHRIPVRLLNTMQPEAPGTLITECAEKGKIKAVAAKDNITYIKIRASRSLPAYKFISKVFGVFARCKTPVDLVTTSEVNISVSIDDPQRLQEIVAELGKYAEVTVEKDMVIVCVVGDLEWHNVGFEARIIGALRDIPVRMISYGESSSNVALVMRSSDKSRALQALNEYVFV</sequence>
<dbReference type="InterPro" id="IPR001341">
    <property type="entry name" value="Asp_kinase"/>
</dbReference>
<dbReference type="InterPro" id="IPR054352">
    <property type="entry name" value="ACT_Aspartokinase"/>
</dbReference>
<comment type="pathway">
    <text evidence="10">Amino-acid biosynthesis; L-threonine biosynthesis; L-threonine from L-aspartate: step 1/5.</text>
</comment>
<dbReference type="PIRSF" id="PIRSF000726">
    <property type="entry name" value="Asp_kin"/>
    <property type="match status" value="1"/>
</dbReference>
<gene>
    <name evidence="13" type="ORF">HMPREF9450_00990</name>
</gene>
<dbReference type="PANTHER" id="PTHR21499">
    <property type="entry name" value="ASPARTATE KINASE"/>
    <property type="match status" value="1"/>
</dbReference>
<feature type="domain" description="Aspartate/glutamate/uridylate kinase" evidence="11">
    <location>
        <begin position="2"/>
        <end position="275"/>
    </location>
</feature>
<organism evidence="13 14">
    <name type="scientific">Alistipes indistinctus YIT 12060</name>
    <dbReference type="NCBI Taxonomy" id="742725"/>
    <lineage>
        <taxon>Bacteria</taxon>
        <taxon>Pseudomonadati</taxon>
        <taxon>Bacteroidota</taxon>
        <taxon>Bacteroidia</taxon>
        <taxon>Bacteroidales</taxon>
        <taxon>Rikenellaceae</taxon>
        <taxon>Alistipes</taxon>
    </lineage>
</organism>
<keyword evidence="4 8" id="KW-0547">Nucleotide-binding</keyword>
<dbReference type="SUPFAM" id="SSF55021">
    <property type="entry name" value="ACT-like"/>
    <property type="match status" value="2"/>
</dbReference>
<evidence type="ECO:0000256" key="6">
    <source>
        <dbReference type="ARBA" id="ARBA00022840"/>
    </source>
</evidence>
<dbReference type="SUPFAM" id="SSF53633">
    <property type="entry name" value="Carbamate kinase-like"/>
    <property type="match status" value="1"/>
</dbReference>
<dbReference type="Pfam" id="PF22468">
    <property type="entry name" value="ACT_9"/>
    <property type="match status" value="1"/>
</dbReference>
<keyword evidence="3 9" id="KW-0808">Transferase</keyword>
<reference evidence="13 14" key="1">
    <citation type="submission" date="2011-08" db="EMBL/GenBank/DDBJ databases">
        <title>The Genome Sequence of Alistipes indistinctus YIT 12060.</title>
        <authorList>
            <consortium name="The Broad Institute Genome Sequencing Platform"/>
            <person name="Earl A."/>
            <person name="Ward D."/>
            <person name="Feldgarden M."/>
            <person name="Gevers D."/>
            <person name="Morotomi M."/>
            <person name="Young S.K."/>
            <person name="Zeng Q."/>
            <person name="Gargeya S."/>
            <person name="Fitzgerald M."/>
            <person name="Haas B."/>
            <person name="Abouelleil A."/>
            <person name="Alvarado L."/>
            <person name="Arachchi H.M."/>
            <person name="Berlin A."/>
            <person name="Brown A."/>
            <person name="Chapman S.B."/>
            <person name="Chen Z."/>
            <person name="Dunbar C."/>
            <person name="Freedman E."/>
            <person name="Gearin G."/>
            <person name="Gellesch M."/>
            <person name="Goldberg J."/>
            <person name="Griggs A."/>
            <person name="Gujja S."/>
            <person name="Heiman D."/>
            <person name="Howarth C."/>
            <person name="Larson L."/>
            <person name="Lui A."/>
            <person name="MacDonald P.J.P."/>
            <person name="Montmayeur A."/>
            <person name="Murphy C."/>
            <person name="Neiman D."/>
            <person name="Pearson M."/>
            <person name="Priest M."/>
            <person name="Roberts A."/>
            <person name="Saif S."/>
            <person name="Shea T."/>
            <person name="Shenoy N."/>
            <person name="Sisk P."/>
            <person name="Stolte C."/>
            <person name="Sykes S."/>
            <person name="Wortman J."/>
            <person name="Nusbaum C."/>
            <person name="Birren B."/>
        </authorList>
    </citation>
    <scope>NUCLEOTIDE SEQUENCE [LARGE SCALE GENOMIC DNA]</scope>
    <source>
        <strain evidence="13 14">YIT 12060</strain>
    </source>
</reference>
<dbReference type="GO" id="GO:0005524">
    <property type="term" value="F:ATP binding"/>
    <property type="evidence" value="ECO:0007669"/>
    <property type="project" value="UniProtKB-KW"/>
</dbReference>
<dbReference type="InterPro" id="IPR018042">
    <property type="entry name" value="Aspartate_kinase_CS"/>
</dbReference>
<dbReference type="UniPathway" id="UPA00034">
    <property type="reaction ID" value="UER00015"/>
</dbReference>
<dbReference type="Gene3D" id="3.30.70.260">
    <property type="match status" value="2"/>
</dbReference>
<dbReference type="InterPro" id="IPR005260">
    <property type="entry name" value="Asp_kin_monofn"/>
</dbReference>
<dbReference type="GeneID" id="92815993"/>
<evidence type="ECO:0000256" key="7">
    <source>
        <dbReference type="ARBA" id="ARBA00047872"/>
    </source>
</evidence>